<evidence type="ECO:0000256" key="3">
    <source>
        <dbReference type="ARBA" id="ARBA00022475"/>
    </source>
</evidence>
<dbReference type="SUPFAM" id="SSF82866">
    <property type="entry name" value="Multidrug efflux transporter AcrB transmembrane domain"/>
    <property type="match status" value="2"/>
</dbReference>
<dbReference type="AlphaFoldDB" id="A8I6N6"/>
<keyword evidence="5 8" id="KW-0812">Transmembrane</keyword>
<dbReference type="STRING" id="438753.AZC_2431"/>
<reference evidence="10" key="2">
    <citation type="submission" date="2007-04" db="EMBL/GenBank/DDBJ databases">
        <title>Complete genome sequence of the nitrogen-fixing bacterium Azorhizobium caulinodans ORS571.</title>
        <authorList>
            <person name="Lee K.B."/>
            <person name="Backer P.D."/>
            <person name="Aono T."/>
            <person name="Liu C.T."/>
            <person name="Suzuki S."/>
            <person name="Suzuki T."/>
            <person name="Kaneko T."/>
            <person name="Yamada M."/>
            <person name="Tabata S."/>
            <person name="Kupfer D.M."/>
            <person name="Najar F.Z."/>
            <person name="Wiley G.B."/>
            <person name="Roe B."/>
            <person name="Binnewies T."/>
            <person name="Ussery D."/>
            <person name="Vereecke D."/>
            <person name="Gevers D."/>
            <person name="Holsters M."/>
            <person name="Oyaizu H."/>
        </authorList>
    </citation>
    <scope>NUCLEOTIDE SEQUENCE [LARGE SCALE GENOMIC DNA]</scope>
    <source>
        <strain evidence="10">ATCC 43989 / DSM 5975 / JCM 20966 / LMG 6465 / NBRC 14845 / NCIMB 13405 / ORS 571</strain>
    </source>
</reference>
<keyword evidence="6 8" id="KW-1133">Transmembrane helix</keyword>
<dbReference type="Pfam" id="PF00873">
    <property type="entry name" value="ACR_tran"/>
    <property type="match status" value="2"/>
</dbReference>
<gene>
    <name evidence="9" type="ordered locus">AZC_2431</name>
</gene>
<reference evidence="9 10" key="6">
    <citation type="journal article" date="2011" name="Appl. Environ. Microbiol.">
        <title>Involvement of the azorhizobial chromosome partition gene (parA) in the onset of bacteroid differentiation during Sesbania rostrata stem nodule development.</title>
        <authorList>
            <person name="Liu CT."/>
            <person name="Lee KB."/>
            <person name="Wang YS."/>
            <person name="Peng MH."/>
            <person name="Lee KT."/>
            <person name="Suzuki S."/>
            <person name="Suzuki T."/>
            <person name="Oyaizu H."/>
        </authorList>
    </citation>
    <scope>NUCLEOTIDE SEQUENCE [LARGE SCALE GENOMIC DNA]</scope>
    <source>
        <strain evidence="10">ATCC 43989 / DSM 5975 / JCM 20966 / LMG 6465 / NBRC 14845 / NCIMB 13405 / ORS 571</strain>
    </source>
</reference>
<dbReference type="Gene3D" id="3.30.70.1430">
    <property type="entry name" value="Multidrug efflux transporter AcrB pore domain"/>
    <property type="match status" value="2"/>
</dbReference>
<dbReference type="GO" id="GO:0005886">
    <property type="term" value="C:plasma membrane"/>
    <property type="evidence" value="ECO:0007669"/>
    <property type="project" value="UniProtKB-SubCell"/>
</dbReference>
<feature type="transmembrane region" description="Helical" evidence="8">
    <location>
        <begin position="360"/>
        <end position="381"/>
    </location>
</feature>
<dbReference type="HOGENOM" id="CLU_002755_1_2_5"/>
<evidence type="ECO:0000256" key="7">
    <source>
        <dbReference type="ARBA" id="ARBA00023136"/>
    </source>
</evidence>
<feature type="transmembrane region" description="Helical" evidence="8">
    <location>
        <begin position="1048"/>
        <end position="1074"/>
    </location>
</feature>
<keyword evidence="4" id="KW-0997">Cell inner membrane</keyword>
<dbReference type="Gene3D" id="1.20.1640.10">
    <property type="entry name" value="Multidrug efflux transporter AcrB transmembrane domain"/>
    <property type="match status" value="3"/>
</dbReference>
<comment type="subcellular location">
    <subcellularLocation>
        <location evidence="1">Cell inner membrane</location>
        <topology evidence="1">Multi-pass membrane protein</topology>
    </subcellularLocation>
</comment>
<evidence type="ECO:0000256" key="6">
    <source>
        <dbReference type="ARBA" id="ARBA00022989"/>
    </source>
</evidence>
<evidence type="ECO:0000256" key="5">
    <source>
        <dbReference type="ARBA" id="ARBA00022692"/>
    </source>
</evidence>
<dbReference type="FunFam" id="1.20.1640.10:FF:000001">
    <property type="entry name" value="Efflux pump membrane transporter"/>
    <property type="match status" value="1"/>
</dbReference>
<reference evidence="9 10" key="5">
    <citation type="journal article" date="2010" name="Appl. Environ. Microbiol.">
        <title>phrR-like gene praR of Azorhizobium caulinodans ORS571 is essential for symbiosis with Sesbania rostrata and is involved in expression of reb genes.</title>
        <authorList>
            <person name="Akiba N."/>
            <person name="Aono T."/>
            <person name="Toyazaki H."/>
            <person name="Sato S."/>
            <person name="Oyaizu H."/>
        </authorList>
    </citation>
    <scope>NUCLEOTIDE SEQUENCE [LARGE SCALE GENOMIC DNA]</scope>
    <source>
        <strain evidence="10">ATCC 43989 / DSM 5975 / JCM 20966 / LMG 6465 / NBRC 14845 / NCIMB 13405 / ORS 571</strain>
    </source>
</reference>
<evidence type="ECO:0000256" key="1">
    <source>
        <dbReference type="ARBA" id="ARBA00004429"/>
    </source>
</evidence>
<evidence type="ECO:0000256" key="4">
    <source>
        <dbReference type="ARBA" id="ARBA00022519"/>
    </source>
</evidence>
<reference evidence="9 10" key="3">
    <citation type="journal article" date="2008" name="BMC Genomics">
        <title>The genome of the versatile nitrogen fixer Azorhizobium caulinodans ORS571.</title>
        <authorList>
            <person name="Lee KB."/>
            <person name="Backer P.D."/>
            <person name="Aono T."/>
            <person name="Liu CT."/>
            <person name="Suzuki S."/>
            <person name="Suzuki T."/>
            <person name="Kaneko T."/>
            <person name="Yamada M."/>
            <person name="Tabata S."/>
            <person name="Kupfer D.M."/>
            <person name="Najar F.Z."/>
            <person name="Wiley G.B."/>
            <person name="Roe B."/>
            <person name="Binnewies T.T."/>
            <person name="Ussery D.W."/>
            <person name="D'Haeze W."/>
            <person name="Herder J.D."/>
            <person name="Gevers D."/>
            <person name="Vereecke D."/>
            <person name="Holsters M."/>
            <person name="Oyaizu H."/>
        </authorList>
    </citation>
    <scope>NUCLEOTIDE SEQUENCE [LARGE SCALE GENOMIC DNA]</scope>
    <source>
        <strain evidence="10">ATCC 43989 / DSM 5975 / JCM 20966 / LMG 6465 / NBRC 14845 / NCIMB 13405 / ORS 571</strain>
    </source>
</reference>
<feature type="transmembrane region" description="Helical" evidence="8">
    <location>
        <begin position="1016"/>
        <end position="1036"/>
    </location>
</feature>
<dbReference type="PANTHER" id="PTHR32063">
    <property type="match status" value="1"/>
</dbReference>
<dbReference type="InterPro" id="IPR001036">
    <property type="entry name" value="Acrflvin-R"/>
</dbReference>
<dbReference type="Proteomes" id="UP000000270">
    <property type="component" value="Chromosome"/>
</dbReference>
<proteinExistence type="predicted"/>
<feature type="transmembrane region" description="Helical" evidence="8">
    <location>
        <begin position="336"/>
        <end position="353"/>
    </location>
</feature>
<evidence type="ECO:0000256" key="2">
    <source>
        <dbReference type="ARBA" id="ARBA00022448"/>
    </source>
</evidence>
<evidence type="ECO:0000313" key="10">
    <source>
        <dbReference type="Proteomes" id="UP000000270"/>
    </source>
</evidence>
<dbReference type="Gene3D" id="3.30.2090.10">
    <property type="entry name" value="Multidrug efflux transporter AcrB TolC docking domain, DN and DC subdomains"/>
    <property type="match status" value="2"/>
</dbReference>
<dbReference type="SUPFAM" id="SSF82693">
    <property type="entry name" value="Multidrug efflux transporter AcrB pore domain, PN1, PN2, PC1 and PC2 subdomains"/>
    <property type="match status" value="4"/>
</dbReference>
<organism evidence="9 10">
    <name type="scientific">Azorhizobium caulinodans (strain ATCC 43989 / DSM 5975 / JCM 20966 / LMG 6465 / NBRC 14845 / NCIMB 13405 / ORS 571)</name>
    <dbReference type="NCBI Taxonomy" id="438753"/>
    <lineage>
        <taxon>Bacteria</taxon>
        <taxon>Pseudomonadati</taxon>
        <taxon>Pseudomonadota</taxon>
        <taxon>Alphaproteobacteria</taxon>
        <taxon>Hyphomicrobiales</taxon>
        <taxon>Xanthobacteraceae</taxon>
        <taxon>Azorhizobium</taxon>
    </lineage>
</organism>
<dbReference type="PANTHER" id="PTHR32063:SF34">
    <property type="entry name" value="MULTIDRUG RESISTANCE PROTEIN MDTC"/>
    <property type="match status" value="1"/>
</dbReference>
<evidence type="ECO:0000256" key="8">
    <source>
        <dbReference type="SAM" id="Phobius"/>
    </source>
</evidence>
<keyword evidence="7 8" id="KW-0472">Membrane</keyword>
<feature type="transmembrane region" description="Helical" evidence="8">
    <location>
        <begin position="970"/>
        <end position="995"/>
    </location>
</feature>
<dbReference type="EMBL" id="AP009384">
    <property type="protein sequence ID" value="BAF88429.1"/>
    <property type="molecule type" value="Genomic_DNA"/>
</dbReference>
<dbReference type="InterPro" id="IPR027463">
    <property type="entry name" value="AcrB_DN_DC_subdom"/>
</dbReference>
<dbReference type="FunFam" id="3.30.70.1430:FF:000001">
    <property type="entry name" value="Efflux pump membrane transporter"/>
    <property type="match status" value="1"/>
</dbReference>
<dbReference type="RefSeq" id="WP_012170957.1">
    <property type="nucleotide sequence ID" value="NC_009937.1"/>
</dbReference>
<dbReference type="eggNOG" id="COG0841">
    <property type="taxonomic scope" value="Bacteria"/>
</dbReference>
<keyword evidence="2" id="KW-0813">Transport</keyword>
<feature type="transmembrane region" description="Helical" evidence="8">
    <location>
        <begin position="529"/>
        <end position="549"/>
    </location>
</feature>
<feature type="transmembrane region" description="Helical" evidence="8">
    <location>
        <begin position="431"/>
        <end position="451"/>
    </location>
</feature>
<dbReference type="SUPFAM" id="SSF82714">
    <property type="entry name" value="Multidrug efflux transporter AcrB TolC docking domain, DN and DC subdomains"/>
    <property type="match status" value="2"/>
</dbReference>
<reference evidence="9 10" key="4">
    <citation type="journal article" date="2009" name="Appl. Environ. Microbiol.">
        <title>Comparative genome-wide transcriptional profiling of Azorhizobium caulinodans ORS571 grown under free-living and symbiotic conditions.</title>
        <authorList>
            <person name="Tsukada S."/>
            <person name="Aono T."/>
            <person name="Akiba N."/>
            <person name="Lee KB."/>
            <person name="Liu CT."/>
            <person name="Toyazaki H."/>
            <person name="Oyaizu H."/>
        </authorList>
    </citation>
    <scope>NUCLEOTIDE SEQUENCE [LARGE SCALE GENOMIC DNA]</scope>
    <source>
        <strain evidence="10">ATCC 43989 / DSM 5975 / JCM 20966 / LMG 6465 / NBRC 14845 / NCIMB 13405 / ORS 571</strain>
    </source>
</reference>
<reference evidence="9 10" key="1">
    <citation type="journal article" date="2007" name="Appl. Environ. Microbiol.">
        <title>Rhizobial factors required for stem nodule maturation and maintenance in Sesbania rostrata-Azorhizobium caulinodans ORS571 symbiosis.</title>
        <authorList>
            <person name="Suzuki S."/>
            <person name="Aono T."/>
            <person name="Lee KB."/>
            <person name="Suzuki T."/>
            <person name="Liu CT."/>
            <person name="Miwa H."/>
            <person name="Wakao S."/>
            <person name="Iki T."/>
            <person name="Oyaizu H."/>
        </authorList>
    </citation>
    <scope>NUCLEOTIDE SEQUENCE [LARGE SCALE GENOMIC DNA]</scope>
    <source>
        <strain evidence="10">ATCC 43989 / DSM 5975 / JCM 20966 / LMG 6465 / NBRC 14845 / NCIMB 13405 / ORS 571</strain>
    </source>
</reference>
<dbReference type="GO" id="GO:0042910">
    <property type="term" value="F:xenobiotic transmembrane transporter activity"/>
    <property type="evidence" value="ECO:0007669"/>
    <property type="project" value="TreeGrafter"/>
</dbReference>
<name>A8I6N6_AZOC5</name>
<evidence type="ECO:0000313" key="9">
    <source>
        <dbReference type="EMBL" id="BAF88429.1"/>
    </source>
</evidence>
<keyword evidence="10" id="KW-1185">Reference proteome</keyword>
<dbReference type="PRINTS" id="PR00702">
    <property type="entry name" value="ACRIFLAVINRP"/>
</dbReference>
<dbReference type="KEGG" id="azc:AZC_2431"/>
<keyword evidence="3" id="KW-1003">Cell membrane</keyword>
<feature type="transmembrane region" description="Helical" evidence="8">
    <location>
        <begin position="920"/>
        <end position="937"/>
    </location>
</feature>
<sequence>MNISAPFIRRSVATTLLTIGLGLSGLLAYFNLPVAPLPQVDIPTIQVSASMPGASPDTMASTVATPLERHLGQIADVSEITSNSTLGQTRITLQFGLSRDIDGAARDVQAAINAARADLPAALRSNPTYRKVNPADAPVMILSLTSDTLSRGQLYDSAATVLQQKLSQVKGVGQVTIGGSSLPAVRVEINPSALSQYGIGLEDVRAALAAANANSPKGAIESKGQRWQIYTNDQASKADAYRSLIIAYRNNAPVRISDVATVEDSVENIRNEGLANGKPSVLILISREPGANIIETIDRVKDLMPELRASIPADITLAIAQDRTATIRASVADVEHALLIAVILVVVVVFAFLRDARAALIPSVAVPVSLLGTFSAMYLLGYSLDNFSLMALTIATGFVVDDAIVVVENVIRHMEAGKSRLEAALAGAREVGFTVLSMSISLIAVFIPLLLMGGIVGRFFREFSVTISVAILVSMVVSLTTTPMMCAYLLRPHRAERPGNRLGRAAERVFKGILAGYARSLDWALAHRLFILLLLGGVVALNVHLFSVVPKGFFPQQDTGMLVGGAQADQSISFQLMRQKLMRFVEIIKSDPAVDSVVGYTGGGQTNSAFVFVSLKPKEERDASADQVIARLRGRLSSVPGATMFLQAMQDVRAGGRQSNAQYQFTLQSDDLALLREWTPKITEALKRNPDLVDVNSDTQEKGLEMQLDINRDTAARLGLSMSQISNTLYDAFGQRQVSTIYAPLNQYHVVMEVAPRYWQDPRTLDDIRISTSGAALAGSLATASVTSQITSTVSSALSAATGTTDTTLDAVRNASTNRIANTTKSGTSTGAAVSTRFSPSIPLSAFASYGPGNAPLAVNHQGLFAAATISFNLPEGKTIGDAVASIQRTMVEIGTPASVHGTFQGTAKVFQQSLSSQPLLILLALATVYVVLGVLYESFIHPITILSTLPSAGLGAVLALIAFNTEFSLIALIGVILLIGIVKKNAIMMVDFALEAERQQGLPPAAAIREACLQRFRPILMTTLAAVFGALPLALASGTGAELRQPLGISIIGGLLVSQLLTLYSTPVVYLWLDRLRGRERRRRLAPAPAE</sequence>
<dbReference type="Gene3D" id="3.30.70.1440">
    <property type="entry name" value="Multidrug efflux transporter AcrB pore domain"/>
    <property type="match status" value="1"/>
</dbReference>
<dbReference type="Gene3D" id="3.30.70.1320">
    <property type="entry name" value="Multidrug efflux transporter AcrB pore domain like"/>
    <property type="match status" value="1"/>
</dbReference>
<accession>A8I6N6</accession>
<protein>
    <submittedName>
        <fullName evidence="9">Cation/multidrug efflux pump</fullName>
    </submittedName>
</protein>
<feature type="transmembrane region" description="Helical" evidence="8">
    <location>
        <begin position="463"/>
        <end position="490"/>
    </location>
</feature>